<sequence>MKMLRWMAAVTRLDRICSEDIRYRFGMAEISDKLRKSHQRWYGHVLRAEERTVCKVSLGLEVPGKRPKGRPGQRWPNTFHADLKLAGIHPDQEHDRAKWRQRTTKADPATKRDKR</sequence>
<feature type="region of interest" description="Disordered" evidence="1">
    <location>
        <begin position="87"/>
        <end position="115"/>
    </location>
</feature>
<dbReference type="Proteomes" id="UP000054047">
    <property type="component" value="Unassembled WGS sequence"/>
</dbReference>
<evidence type="ECO:0000313" key="3">
    <source>
        <dbReference type="Proteomes" id="UP000054047"/>
    </source>
</evidence>
<protein>
    <submittedName>
        <fullName evidence="2">Uncharacterized protein</fullName>
    </submittedName>
</protein>
<dbReference type="OrthoDB" id="5848222at2759"/>
<organism evidence="2 3">
    <name type="scientific">Ancylostoma duodenale</name>
    <dbReference type="NCBI Taxonomy" id="51022"/>
    <lineage>
        <taxon>Eukaryota</taxon>
        <taxon>Metazoa</taxon>
        <taxon>Ecdysozoa</taxon>
        <taxon>Nematoda</taxon>
        <taxon>Chromadorea</taxon>
        <taxon>Rhabditida</taxon>
        <taxon>Rhabditina</taxon>
        <taxon>Rhabditomorpha</taxon>
        <taxon>Strongyloidea</taxon>
        <taxon>Ancylostomatidae</taxon>
        <taxon>Ancylostomatinae</taxon>
        <taxon>Ancylostoma</taxon>
    </lineage>
</organism>
<dbReference type="AlphaFoldDB" id="A0A0C2G1U6"/>
<proteinExistence type="predicted"/>
<name>A0A0C2G1U6_9BILA</name>
<evidence type="ECO:0000313" key="2">
    <source>
        <dbReference type="EMBL" id="KIH54900.1"/>
    </source>
</evidence>
<accession>A0A0C2G1U6</accession>
<reference evidence="2 3" key="1">
    <citation type="submission" date="2013-12" db="EMBL/GenBank/DDBJ databases">
        <title>Draft genome of the parsitic nematode Ancylostoma duodenale.</title>
        <authorList>
            <person name="Mitreva M."/>
        </authorList>
    </citation>
    <scope>NUCLEOTIDE SEQUENCE [LARGE SCALE GENOMIC DNA]</scope>
    <source>
        <strain evidence="2 3">Zhejiang</strain>
    </source>
</reference>
<keyword evidence="3" id="KW-1185">Reference proteome</keyword>
<evidence type="ECO:0000256" key="1">
    <source>
        <dbReference type="SAM" id="MobiDB-lite"/>
    </source>
</evidence>
<feature type="compositionally biased region" description="Basic and acidic residues" evidence="1">
    <location>
        <begin position="90"/>
        <end position="115"/>
    </location>
</feature>
<dbReference type="EMBL" id="KN738274">
    <property type="protein sequence ID" value="KIH54900.1"/>
    <property type="molecule type" value="Genomic_DNA"/>
</dbReference>
<gene>
    <name evidence="2" type="ORF">ANCDUO_14951</name>
</gene>